<dbReference type="OrthoDB" id="2678696at2"/>
<dbReference type="InterPro" id="IPR036388">
    <property type="entry name" value="WH-like_DNA-bd_sf"/>
</dbReference>
<name>A0A327Y1W8_9BACL</name>
<dbReference type="PANTHER" id="PTHR43133">
    <property type="entry name" value="RNA POLYMERASE ECF-TYPE SIGMA FACTO"/>
    <property type="match status" value="1"/>
</dbReference>
<dbReference type="InterPro" id="IPR013324">
    <property type="entry name" value="RNA_pol_sigma_r3/r4-like"/>
</dbReference>
<dbReference type="InterPro" id="IPR007627">
    <property type="entry name" value="RNA_pol_sigma70_r2"/>
</dbReference>
<dbReference type="Gene3D" id="1.10.10.10">
    <property type="entry name" value="Winged helix-like DNA-binding domain superfamily/Winged helix DNA-binding domain"/>
    <property type="match status" value="1"/>
</dbReference>
<dbReference type="InterPro" id="IPR013325">
    <property type="entry name" value="RNA_pol_sigma_r2"/>
</dbReference>
<dbReference type="GO" id="GO:0006352">
    <property type="term" value="P:DNA-templated transcription initiation"/>
    <property type="evidence" value="ECO:0007669"/>
    <property type="project" value="InterPro"/>
</dbReference>
<dbReference type="AlphaFoldDB" id="A0A327Y1W8"/>
<dbReference type="GO" id="GO:0003677">
    <property type="term" value="F:DNA binding"/>
    <property type="evidence" value="ECO:0007669"/>
    <property type="project" value="UniProtKB-KW"/>
</dbReference>
<evidence type="ECO:0000256" key="5">
    <source>
        <dbReference type="ARBA" id="ARBA00023163"/>
    </source>
</evidence>
<dbReference type="PANTHER" id="PTHR43133:SF8">
    <property type="entry name" value="RNA POLYMERASE SIGMA FACTOR HI_1459-RELATED"/>
    <property type="match status" value="1"/>
</dbReference>
<accession>A0A327Y1W8</accession>
<comment type="caution">
    <text evidence="8">The sequence shown here is derived from an EMBL/GenBank/DDBJ whole genome shotgun (WGS) entry which is preliminary data.</text>
</comment>
<dbReference type="InterPro" id="IPR013249">
    <property type="entry name" value="RNA_pol_sigma70_r4_t2"/>
</dbReference>
<proteinExistence type="inferred from homology"/>
<dbReference type="GO" id="GO:0016987">
    <property type="term" value="F:sigma factor activity"/>
    <property type="evidence" value="ECO:0007669"/>
    <property type="project" value="UniProtKB-KW"/>
</dbReference>
<keyword evidence="5" id="KW-0804">Transcription</keyword>
<keyword evidence="3" id="KW-0731">Sigma factor</keyword>
<gene>
    <name evidence="8" type="ORF">B0I26_12419</name>
</gene>
<evidence type="ECO:0000259" key="6">
    <source>
        <dbReference type="Pfam" id="PF04542"/>
    </source>
</evidence>
<evidence type="ECO:0000313" key="8">
    <source>
        <dbReference type="EMBL" id="RAK15198.1"/>
    </source>
</evidence>
<dbReference type="EMBL" id="QLMH01000024">
    <property type="protein sequence ID" value="RAK15198.1"/>
    <property type="molecule type" value="Genomic_DNA"/>
</dbReference>
<dbReference type="InterPro" id="IPR039425">
    <property type="entry name" value="RNA_pol_sigma-70-like"/>
</dbReference>
<feature type="domain" description="RNA polymerase sigma factor 70 region 4 type 2" evidence="7">
    <location>
        <begin position="122"/>
        <end position="169"/>
    </location>
</feature>
<feature type="domain" description="RNA polymerase sigma-70 region 2" evidence="6">
    <location>
        <begin position="25"/>
        <end position="91"/>
    </location>
</feature>
<dbReference type="SUPFAM" id="SSF88946">
    <property type="entry name" value="Sigma2 domain of RNA polymerase sigma factors"/>
    <property type="match status" value="1"/>
</dbReference>
<keyword evidence="4" id="KW-0238">DNA-binding</keyword>
<protein>
    <submittedName>
        <fullName evidence="8">RNA polymerase sigma-70 factor (ECF subfamily)</fullName>
    </submittedName>
</protein>
<dbReference type="SUPFAM" id="SSF88659">
    <property type="entry name" value="Sigma3 and sigma4 domains of RNA polymerase sigma factors"/>
    <property type="match status" value="1"/>
</dbReference>
<evidence type="ECO:0000256" key="4">
    <source>
        <dbReference type="ARBA" id="ARBA00023125"/>
    </source>
</evidence>
<evidence type="ECO:0000256" key="1">
    <source>
        <dbReference type="ARBA" id="ARBA00010641"/>
    </source>
</evidence>
<comment type="similarity">
    <text evidence="1">Belongs to the sigma-70 factor family. ECF subfamily.</text>
</comment>
<dbReference type="RefSeq" id="WP_111646470.1">
    <property type="nucleotide sequence ID" value="NZ_QLMH01000024.1"/>
</dbReference>
<evidence type="ECO:0000256" key="2">
    <source>
        <dbReference type="ARBA" id="ARBA00023015"/>
    </source>
</evidence>
<evidence type="ECO:0000259" key="7">
    <source>
        <dbReference type="Pfam" id="PF08281"/>
    </source>
</evidence>
<keyword evidence="2" id="KW-0805">Transcription regulation</keyword>
<dbReference type="Gene3D" id="1.10.1740.10">
    <property type="match status" value="1"/>
</dbReference>
<dbReference type="Proteomes" id="UP000248555">
    <property type="component" value="Unassembled WGS sequence"/>
</dbReference>
<sequence length="179" mass="21064">MRVTEENVVQQIKLKNEESISYVLQTYGGLLNAIIRKYLQGNQQDIEECLADVLVSVWFHIDSFDPTKNEFKQWIAAIAKYRAIDYVRKSEKEKQHISKFELDERLSGQSVSEIHMFDMEILLNELSDVERTIFKKYYIEGVPSREIAAYFKSKESWVHNKLSRGRKKLKNILLRNEGS</sequence>
<dbReference type="InterPro" id="IPR014284">
    <property type="entry name" value="RNA_pol_sigma-70_dom"/>
</dbReference>
<evidence type="ECO:0000256" key="3">
    <source>
        <dbReference type="ARBA" id="ARBA00023082"/>
    </source>
</evidence>
<evidence type="ECO:0000313" key="9">
    <source>
        <dbReference type="Proteomes" id="UP000248555"/>
    </source>
</evidence>
<organism evidence="8 9">
    <name type="scientific">Paranoxybacillus vitaminiphilus</name>
    <dbReference type="NCBI Taxonomy" id="581036"/>
    <lineage>
        <taxon>Bacteria</taxon>
        <taxon>Bacillati</taxon>
        <taxon>Bacillota</taxon>
        <taxon>Bacilli</taxon>
        <taxon>Bacillales</taxon>
        <taxon>Anoxybacillaceae</taxon>
        <taxon>Paranoxybacillus</taxon>
    </lineage>
</organism>
<dbReference type="Pfam" id="PF08281">
    <property type="entry name" value="Sigma70_r4_2"/>
    <property type="match status" value="1"/>
</dbReference>
<dbReference type="NCBIfam" id="TIGR02937">
    <property type="entry name" value="sigma70-ECF"/>
    <property type="match status" value="1"/>
</dbReference>
<reference evidence="8 9" key="1">
    <citation type="submission" date="2018-06" db="EMBL/GenBank/DDBJ databases">
        <title>Genomic Encyclopedia of Type Strains, Phase III (KMG-III): the genomes of soil and plant-associated and newly described type strains.</title>
        <authorList>
            <person name="Whitman W."/>
        </authorList>
    </citation>
    <scope>NUCLEOTIDE SEQUENCE [LARGE SCALE GENOMIC DNA]</scope>
    <source>
        <strain evidence="8 9">CGMCC 1.8979</strain>
    </source>
</reference>
<dbReference type="Pfam" id="PF04542">
    <property type="entry name" value="Sigma70_r2"/>
    <property type="match status" value="1"/>
</dbReference>
<keyword evidence="9" id="KW-1185">Reference proteome</keyword>